<reference evidence="2 3" key="1">
    <citation type="submission" date="2023-10" db="EMBL/GenBank/DDBJ databases">
        <title>Sorlinia euscelidii gen. nov., sp. nov., an acetic acid bacteria isolated from the gut of Euscelidius variegatus emitter.</title>
        <authorList>
            <person name="Michoud G."/>
            <person name="Marasco R."/>
            <person name="Seferji K."/>
            <person name="Gonella E."/>
            <person name="Garuglieri E."/>
            <person name="Alma A."/>
            <person name="Mapelli F."/>
            <person name="Borin S."/>
            <person name="Daffonchio D."/>
            <person name="Crotti E."/>
        </authorList>
    </citation>
    <scope>NUCLEOTIDE SEQUENCE [LARGE SCALE GENOMIC DNA]</scope>
    <source>
        <strain evidence="2 3">EV16P</strain>
    </source>
</reference>
<dbReference type="Proteomes" id="UP001312908">
    <property type="component" value="Unassembled WGS sequence"/>
</dbReference>
<organism evidence="2 3">
    <name type="scientific">Sorlinia euscelidii</name>
    <dbReference type="NCBI Taxonomy" id="3081148"/>
    <lineage>
        <taxon>Bacteria</taxon>
        <taxon>Pseudomonadati</taxon>
        <taxon>Pseudomonadota</taxon>
        <taxon>Alphaproteobacteria</taxon>
        <taxon>Acetobacterales</taxon>
        <taxon>Acetobacteraceae</taxon>
        <taxon>Sorlinia</taxon>
    </lineage>
</organism>
<accession>A0ABU7U4E6</accession>
<gene>
    <name evidence="2" type="ORF">DOFOFD_11280</name>
</gene>
<proteinExistence type="predicted"/>
<comment type="caution">
    <text evidence="2">The sequence shown here is derived from an EMBL/GenBank/DDBJ whole genome shotgun (WGS) entry which is preliminary data.</text>
</comment>
<feature type="chain" id="PRO_5045648473" evidence="1">
    <location>
        <begin position="25"/>
        <end position="149"/>
    </location>
</feature>
<dbReference type="EMBL" id="JAWJZY010000006">
    <property type="protein sequence ID" value="MEE8659583.1"/>
    <property type="molecule type" value="Genomic_DNA"/>
</dbReference>
<evidence type="ECO:0000256" key="1">
    <source>
        <dbReference type="SAM" id="SignalP"/>
    </source>
</evidence>
<protein>
    <submittedName>
        <fullName evidence="2">Uncharacterized protein</fullName>
    </submittedName>
</protein>
<evidence type="ECO:0000313" key="3">
    <source>
        <dbReference type="Proteomes" id="UP001312908"/>
    </source>
</evidence>
<keyword evidence="1" id="KW-0732">Signal</keyword>
<feature type="signal peptide" evidence="1">
    <location>
        <begin position="1"/>
        <end position="24"/>
    </location>
</feature>
<name>A0ABU7U4E6_9PROT</name>
<sequence>MPARFRTLLFCACLMLIATSAAQAGAFKLQDPRAPNEISETTRLYIDGRLAAVIHLHDGLDSYEKIIPVKDAPRAHHYALCGEMIVIDHEGARVVHQVESEGILLRPDGHVIIAAADDDLGDFYLMDASEPGATRHEKGKAGICSGPIS</sequence>
<evidence type="ECO:0000313" key="2">
    <source>
        <dbReference type="EMBL" id="MEE8659583.1"/>
    </source>
</evidence>
<keyword evidence="3" id="KW-1185">Reference proteome</keyword>